<evidence type="ECO:0000256" key="12">
    <source>
        <dbReference type="ARBA" id="ARBA00029757"/>
    </source>
</evidence>
<dbReference type="InterPro" id="IPR027417">
    <property type="entry name" value="P-loop_NTPase"/>
</dbReference>
<name>A0ABW4KBH0_9HYPH</name>
<protein>
    <recommendedName>
        <fullName evidence="4 13">Tetraacyldisaccharide 4'-kinase</fullName>
        <ecNumber evidence="3 13">2.7.1.130</ecNumber>
    </recommendedName>
    <alternativeName>
        <fullName evidence="12 13">Lipid A 4'-kinase</fullName>
    </alternativeName>
</protein>
<evidence type="ECO:0000256" key="1">
    <source>
        <dbReference type="ARBA" id="ARBA00002274"/>
    </source>
</evidence>
<gene>
    <name evidence="13 14" type="primary">lpxK</name>
    <name evidence="14" type="ORF">ACFSCV_15400</name>
</gene>
<evidence type="ECO:0000256" key="7">
    <source>
        <dbReference type="ARBA" id="ARBA00022679"/>
    </source>
</evidence>
<dbReference type="NCBIfam" id="TIGR00682">
    <property type="entry name" value="lpxK"/>
    <property type="match status" value="1"/>
</dbReference>
<comment type="catalytic activity">
    <reaction evidence="13">
        <text>a lipid A disaccharide + ATP = a lipid IVA + ADP + H(+)</text>
        <dbReference type="Rhea" id="RHEA:67840"/>
        <dbReference type="ChEBI" id="CHEBI:15378"/>
        <dbReference type="ChEBI" id="CHEBI:30616"/>
        <dbReference type="ChEBI" id="CHEBI:176343"/>
        <dbReference type="ChEBI" id="CHEBI:176425"/>
        <dbReference type="ChEBI" id="CHEBI:456216"/>
        <dbReference type="EC" id="2.7.1.130"/>
    </reaction>
</comment>
<organism evidence="14 15">
    <name type="scientific">Methylopila henanensis</name>
    <dbReference type="NCBI Taxonomy" id="873516"/>
    <lineage>
        <taxon>Bacteria</taxon>
        <taxon>Pseudomonadati</taxon>
        <taxon>Pseudomonadota</taxon>
        <taxon>Alphaproteobacteria</taxon>
        <taxon>Hyphomicrobiales</taxon>
        <taxon>Methylopilaceae</taxon>
        <taxon>Methylopila</taxon>
    </lineage>
</organism>
<evidence type="ECO:0000256" key="9">
    <source>
        <dbReference type="ARBA" id="ARBA00022777"/>
    </source>
</evidence>
<keyword evidence="9 13" id="KW-0418">Kinase</keyword>
<keyword evidence="6 13" id="KW-0441">Lipid A biosynthesis</keyword>
<evidence type="ECO:0000256" key="13">
    <source>
        <dbReference type="HAMAP-Rule" id="MF_00409"/>
    </source>
</evidence>
<dbReference type="Pfam" id="PF02606">
    <property type="entry name" value="LpxK"/>
    <property type="match status" value="1"/>
</dbReference>
<evidence type="ECO:0000256" key="3">
    <source>
        <dbReference type="ARBA" id="ARBA00012071"/>
    </source>
</evidence>
<sequence length="340" mass="33854">MRAPAFWRRERSLAAVLLGPIGRRVGAITAARMAEPGATVGAPVLCVGNLVAGGAGKTPTTIWLAGRLAAEGGRPAIVSRGYGGGLEGPVAVDPGDHTAAEVGDEPLLLARAAPTFVARDRVAGARLAVARGADVVVLDDGFQNPALAKTFSLVVVDGGQGVGNGRCLPAGPLRAPFEAQLAHAHAALIIGAGAPGDAVAGKITQAGLPVFRGALRPAPEAAAALAGRRVIAVAGLGRPAKFVETLESLGAEVVRLHALADHAAPSPREAEAILAEARAAGAVIATTAKDAVKWTGQLAPLAEAAVVVPVALEVEDAERLLALVRAALAGAGVRGGLSEA</sequence>
<dbReference type="HAMAP" id="MF_00409">
    <property type="entry name" value="LpxK"/>
    <property type="match status" value="1"/>
</dbReference>
<comment type="similarity">
    <text evidence="13">Belongs to the LpxK family.</text>
</comment>
<keyword evidence="5 13" id="KW-0444">Lipid biosynthesis</keyword>
<proteinExistence type="inferred from homology"/>
<keyword evidence="11 13" id="KW-0443">Lipid metabolism</keyword>
<keyword evidence="7 13" id="KW-0808">Transferase</keyword>
<evidence type="ECO:0000313" key="15">
    <source>
        <dbReference type="Proteomes" id="UP001597308"/>
    </source>
</evidence>
<feature type="binding site" evidence="13">
    <location>
        <begin position="51"/>
        <end position="58"/>
    </location>
    <ligand>
        <name>ATP</name>
        <dbReference type="ChEBI" id="CHEBI:30616"/>
    </ligand>
</feature>
<evidence type="ECO:0000256" key="10">
    <source>
        <dbReference type="ARBA" id="ARBA00022840"/>
    </source>
</evidence>
<keyword evidence="8 13" id="KW-0547">Nucleotide-binding</keyword>
<keyword evidence="15" id="KW-1185">Reference proteome</keyword>
<evidence type="ECO:0000256" key="8">
    <source>
        <dbReference type="ARBA" id="ARBA00022741"/>
    </source>
</evidence>
<keyword evidence="10 13" id="KW-0067">ATP-binding</keyword>
<reference evidence="15" key="1">
    <citation type="journal article" date="2019" name="Int. J. Syst. Evol. Microbiol.">
        <title>The Global Catalogue of Microorganisms (GCM) 10K type strain sequencing project: providing services to taxonomists for standard genome sequencing and annotation.</title>
        <authorList>
            <consortium name="The Broad Institute Genomics Platform"/>
            <consortium name="The Broad Institute Genome Sequencing Center for Infectious Disease"/>
            <person name="Wu L."/>
            <person name="Ma J."/>
        </authorList>
    </citation>
    <scope>NUCLEOTIDE SEQUENCE [LARGE SCALE GENOMIC DNA]</scope>
    <source>
        <strain evidence="15">KCTC 23707</strain>
    </source>
</reference>
<evidence type="ECO:0000256" key="6">
    <source>
        <dbReference type="ARBA" id="ARBA00022556"/>
    </source>
</evidence>
<comment type="pathway">
    <text evidence="2 13">Glycolipid biosynthesis; lipid IV(A) biosynthesis; lipid IV(A) from (3R)-3-hydroxytetradecanoyl-[acyl-carrier-protein] and UDP-N-acetyl-alpha-D-glucosamine: step 6/6.</text>
</comment>
<dbReference type="PANTHER" id="PTHR42724:SF1">
    <property type="entry name" value="TETRAACYLDISACCHARIDE 4'-KINASE, MITOCHONDRIAL-RELATED"/>
    <property type="match status" value="1"/>
</dbReference>
<dbReference type="InterPro" id="IPR003758">
    <property type="entry name" value="LpxK"/>
</dbReference>
<accession>A0ABW4KBH0</accession>
<dbReference type="GO" id="GO:0009029">
    <property type="term" value="F:lipid-A 4'-kinase activity"/>
    <property type="evidence" value="ECO:0007669"/>
    <property type="project" value="UniProtKB-EC"/>
</dbReference>
<comment type="function">
    <text evidence="1 13">Transfers the gamma-phosphate of ATP to the 4'-position of a tetraacyldisaccharide 1-phosphate intermediate (termed DS-1-P) to form tetraacyldisaccharide 1,4'-bis-phosphate (lipid IVA).</text>
</comment>
<dbReference type="EC" id="2.7.1.130" evidence="3 13"/>
<evidence type="ECO:0000256" key="2">
    <source>
        <dbReference type="ARBA" id="ARBA00004870"/>
    </source>
</evidence>
<dbReference type="PANTHER" id="PTHR42724">
    <property type="entry name" value="TETRAACYLDISACCHARIDE 4'-KINASE"/>
    <property type="match status" value="1"/>
</dbReference>
<comment type="caution">
    <text evidence="14">The sequence shown here is derived from an EMBL/GenBank/DDBJ whole genome shotgun (WGS) entry which is preliminary data.</text>
</comment>
<dbReference type="Proteomes" id="UP001597308">
    <property type="component" value="Unassembled WGS sequence"/>
</dbReference>
<evidence type="ECO:0000256" key="5">
    <source>
        <dbReference type="ARBA" id="ARBA00022516"/>
    </source>
</evidence>
<evidence type="ECO:0000313" key="14">
    <source>
        <dbReference type="EMBL" id="MFD1704393.1"/>
    </source>
</evidence>
<dbReference type="EMBL" id="JBHUER010000010">
    <property type="protein sequence ID" value="MFD1704393.1"/>
    <property type="molecule type" value="Genomic_DNA"/>
</dbReference>
<evidence type="ECO:0000256" key="11">
    <source>
        <dbReference type="ARBA" id="ARBA00023098"/>
    </source>
</evidence>
<dbReference type="SUPFAM" id="SSF52540">
    <property type="entry name" value="P-loop containing nucleoside triphosphate hydrolases"/>
    <property type="match status" value="1"/>
</dbReference>
<dbReference type="RefSeq" id="WP_378800452.1">
    <property type="nucleotide sequence ID" value="NZ_JBHUER010000010.1"/>
</dbReference>
<evidence type="ECO:0000256" key="4">
    <source>
        <dbReference type="ARBA" id="ARBA00016436"/>
    </source>
</evidence>